<sequence length="262" mass="29815">MTEIHIGGWSNTKSIVRRDRREPDKSWSLTPGILNAHEFVDLWIRWQNNEVSAGLRGQTAFIKYLDPDPHPINHIAVLSPVICRELSVKPIKGGQLRWVRKTPSERVPLDALIGGYENGELLYLARAMHHRSLVPGKYVPSENCAFVGYGLESAKKSTCEILCGYNASWITTRDDIIPPHAFAAGYATETNSEPFFIGRARIDDHLIPGKVHTHYKTCYIPFENKEIEKSQYEILVVPDKLPVAVVWRTTNHLQYDFGPYHL</sequence>
<evidence type="ECO:0000313" key="2">
    <source>
        <dbReference type="EMBL" id="KOB51934.1"/>
    </source>
</evidence>
<accession>A0A0L7K2Q3</accession>
<comment type="caution">
    <text evidence="2">The sequence shown here is derived from an EMBL/GenBank/DDBJ whole genome shotgun (WGS) entry which is preliminary data.</text>
</comment>
<dbReference type="InterPro" id="IPR022041">
    <property type="entry name" value="Methyltransf_FA"/>
</dbReference>
<dbReference type="InterPro" id="IPR006616">
    <property type="entry name" value="DM9_repeat"/>
</dbReference>
<dbReference type="AlphaFoldDB" id="A0A0L7K2Q3"/>
<evidence type="ECO:0000259" key="1">
    <source>
        <dbReference type="Pfam" id="PF12248"/>
    </source>
</evidence>
<feature type="non-terminal residue" evidence="2">
    <location>
        <position position="262"/>
    </location>
</feature>
<gene>
    <name evidence="2" type="ORF">OBRU01_26860</name>
</gene>
<protein>
    <recommendedName>
        <fullName evidence="1">Farnesoic acid O-methyl transferase domain-containing protein</fullName>
    </recommendedName>
</protein>
<dbReference type="EMBL" id="JTDY01015715">
    <property type="protein sequence ID" value="KOB51934.1"/>
    <property type="molecule type" value="Genomic_DNA"/>
</dbReference>
<dbReference type="SMART" id="SM00696">
    <property type="entry name" value="DM9"/>
    <property type="match status" value="2"/>
</dbReference>
<name>A0A0L7K2Q3_OPEBR</name>
<dbReference type="Pfam" id="PF11901">
    <property type="entry name" value="DM9"/>
    <property type="match status" value="1"/>
</dbReference>
<feature type="non-terminal residue" evidence="2">
    <location>
        <position position="1"/>
    </location>
</feature>
<evidence type="ECO:0000313" key="3">
    <source>
        <dbReference type="Proteomes" id="UP000037510"/>
    </source>
</evidence>
<proteinExistence type="predicted"/>
<dbReference type="Proteomes" id="UP000037510">
    <property type="component" value="Unassembled WGS sequence"/>
</dbReference>
<keyword evidence="3" id="KW-1185">Reference proteome</keyword>
<feature type="domain" description="Farnesoic acid O-methyl transferase" evidence="1">
    <location>
        <begin position="1"/>
        <end position="77"/>
    </location>
</feature>
<dbReference type="PANTHER" id="PTHR31649:SF1">
    <property type="entry name" value="FARNESOIC ACID O-METHYL TRANSFERASE DOMAIN-CONTAINING PROTEIN"/>
    <property type="match status" value="1"/>
</dbReference>
<dbReference type="Pfam" id="PF12248">
    <property type="entry name" value="Methyltransf_FA"/>
    <property type="match status" value="1"/>
</dbReference>
<reference evidence="2 3" key="1">
    <citation type="journal article" date="2015" name="Genome Biol. Evol.">
        <title>The genome of winter moth (Operophtera brumata) provides a genomic perspective on sexual dimorphism and phenology.</title>
        <authorList>
            <person name="Derks M.F."/>
            <person name="Smit S."/>
            <person name="Salis L."/>
            <person name="Schijlen E."/>
            <person name="Bossers A."/>
            <person name="Mateman C."/>
            <person name="Pijl A.S."/>
            <person name="de Ridder D."/>
            <person name="Groenen M.A."/>
            <person name="Visser M.E."/>
            <person name="Megens H.J."/>
        </authorList>
    </citation>
    <scope>NUCLEOTIDE SEQUENCE [LARGE SCALE GENOMIC DNA]</scope>
    <source>
        <strain evidence="2">WM2013NL</strain>
        <tissue evidence="2">Head and thorax</tissue>
    </source>
</reference>
<dbReference type="PANTHER" id="PTHR31649">
    <property type="entry name" value="AGAP009604-PA"/>
    <property type="match status" value="1"/>
</dbReference>
<organism evidence="2 3">
    <name type="scientific">Operophtera brumata</name>
    <name type="common">Winter moth</name>
    <name type="synonym">Phalaena brumata</name>
    <dbReference type="NCBI Taxonomy" id="104452"/>
    <lineage>
        <taxon>Eukaryota</taxon>
        <taxon>Metazoa</taxon>
        <taxon>Ecdysozoa</taxon>
        <taxon>Arthropoda</taxon>
        <taxon>Hexapoda</taxon>
        <taxon>Insecta</taxon>
        <taxon>Pterygota</taxon>
        <taxon>Neoptera</taxon>
        <taxon>Endopterygota</taxon>
        <taxon>Lepidoptera</taxon>
        <taxon>Glossata</taxon>
        <taxon>Ditrysia</taxon>
        <taxon>Geometroidea</taxon>
        <taxon>Geometridae</taxon>
        <taxon>Larentiinae</taxon>
        <taxon>Operophtera</taxon>
    </lineage>
</organism>